<evidence type="ECO:0000313" key="3">
    <source>
        <dbReference type="Proteomes" id="UP001362999"/>
    </source>
</evidence>
<feature type="compositionally biased region" description="Basic residues" evidence="1">
    <location>
        <begin position="31"/>
        <end position="49"/>
    </location>
</feature>
<evidence type="ECO:0000313" key="2">
    <source>
        <dbReference type="EMBL" id="KAK6969155.1"/>
    </source>
</evidence>
<dbReference type="Proteomes" id="UP001362999">
    <property type="component" value="Unassembled WGS sequence"/>
</dbReference>
<organism evidence="2 3">
    <name type="scientific">Favolaschia claudopus</name>
    <dbReference type="NCBI Taxonomy" id="2862362"/>
    <lineage>
        <taxon>Eukaryota</taxon>
        <taxon>Fungi</taxon>
        <taxon>Dikarya</taxon>
        <taxon>Basidiomycota</taxon>
        <taxon>Agaricomycotina</taxon>
        <taxon>Agaricomycetes</taxon>
        <taxon>Agaricomycetidae</taxon>
        <taxon>Agaricales</taxon>
        <taxon>Marasmiineae</taxon>
        <taxon>Mycenaceae</taxon>
        <taxon>Favolaschia</taxon>
    </lineage>
</organism>
<evidence type="ECO:0000256" key="1">
    <source>
        <dbReference type="SAM" id="MobiDB-lite"/>
    </source>
</evidence>
<gene>
    <name evidence="2" type="ORF">R3P38DRAFT_800643</name>
</gene>
<feature type="region of interest" description="Disordered" evidence="1">
    <location>
        <begin position="1"/>
        <end position="68"/>
    </location>
</feature>
<keyword evidence="3" id="KW-1185">Reference proteome</keyword>
<dbReference type="EMBL" id="JAWWNJ010000233">
    <property type="protein sequence ID" value="KAK6969155.1"/>
    <property type="molecule type" value="Genomic_DNA"/>
</dbReference>
<reference evidence="2 3" key="1">
    <citation type="journal article" date="2024" name="J Genomics">
        <title>Draft genome sequencing and assembly of Favolaschia claudopus CIRM-BRFM 2984 isolated from oak limbs.</title>
        <authorList>
            <person name="Navarro D."/>
            <person name="Drula E."/>
            <person name="Chaduli D."/>
            <person name="Cazenave R."/>
            <person name="Ahrendt S."/>
            <person name="Wang J."/>
            <person name="Lipzen A."/>
            <person name="Daum C."/>
            <person name="Barry K."/>
            <person name="Grigoriev I.V."/>
            <person name="Favel A."/>
            <person name="Rosso M.N."/>
            <person name="Martin F."/>
        </authorList>
    </citation>
    <scope>NUCLEOTIDE SEQUENCE [LARGE SCALE GENOMIC DNA]</scope>
    <source>
        <strain evidence="2 3">CIRM-BRFM 2984</strain>
    </source>
</reference>
<protein>
    <submittedName>
        <fullName evidence="2">Uncharacterized protein</fullName>
    </submittedName>
</protein>
<accession>A0AAV9Z2Q5</accession>
<proteinExistence type="predicted"/>
<comment type="caution">
    <text evidence="2">The sequence shown here is derived from an EMBL/GenBank/DDBJ whole genome shotgun (WGS) entry which is preliminary data.</text>
</comment>
<name>A0AAV9Z2Q5_9AGAR</name>
<dbReference type="AlphaFoldDB" id="A0AAV9Z2Q5"/>
<sequence>MGSGVAQETGRRRSSGGTAVTLADPPPSRGGHIRRRYSRLLPTHRRRPPERHSSASPRSSAVGIGGPRASSCVDGATLYVDMMYRCLRSSARGGEESLVRVGKAAHWEPRTSSSVAAWTVDTAFTDLRSVVRGGEVCEGGDEKERIETDDNSAARDAGNLPSAWWRRWGPHSADAYDRTPASQLASTIFDFFSSLTRGRDTRVGGSSCVAAAWIRHRWGGAAEDREMAMRAAQRE</sequence>